<organism evidence="2 3">
    <name type="scientific">Liparis tanakae</name>
    <name type="common">Tanaka's snailfish</name>
    <dbReference type="NCBI Taxonomy" id="230148"/>
    <lineage>
        <taxon>Eukaryota</taxon>
        <taxon>Metazoa</taxon>
        <taxon>Chordata</taxon>
        <taxon>Craniata</taxon>
        <taxon>Vertebrata</taxon>
        <taxon>Euteleostomi</taxon>
        <taxon>Actinopterygii</taxon>
        <taxon>Neopterygii</taxon>
        <taxon>Teleostei</taxon>
        <taxon>Neoteleostei</taxon>
        <taxon>Acanthomorphata</taxon>
        <taxon>Eupercaria</taxon>
        <taxon>Perciformes</taxon>
        <taxon>Cottioidei</taxon>
        <taxon>Cottales</taxon>
        <taxon>Liparidae</taxon>
        <taxon>Liparis</taxon>
    </lineage>
</organism>
<evidence type="ECO:0000313" key="3">
    <source>
        <dbReference type="Proteomes" id="UP000314294"/>
    </source>
</evidence>
<sequence length="244" mass="26258">MLVFVCIEGKPSVRKGQAASEPSGMRRATPLALGSISPDPGGDGGLVLPQEGVEVLQADVEGLAEVEERPVPAALSPQLRRPLDGREDRSAAQQVQYDEDGEQHEAAVVLVEASSKFHPNFSTTRASDSDKLHIGDGIHSSAGNTSSTQPVTLSHCSCEVIASVAERQKHAPLVDGSLENRERVHEKSCRRIRHNIIFVKTWESIDIRRSPTGAGNELSEETGCQQADRCSQFSVICRNQAASS</sequence>
<feature type="compositionally biased region" description="Basic and acidic residues" evidence="1">
    <location>
        <begin position="81"/>
        <end position="90"/>
    </location>
</feature>
<comment type="caution">
    <text evidence="2">The sequence shown here is derived from an EMBL/GenBank/DDBJ whole genome shotgun (WGS) entry which is preliminary data.</text>
</comment>
<evidence type="ECO:0000313" key="2">
    <source>
        <dbReference type="EMBL" id="TNN61781.1"/>
    </source>
</evidence>
<accession>A0A4Z2H806</accession>
<evidence type="ECO:0000256" key="1">
    <source>
        <dbReference type="SAM" id="MobiDB-lite"/>
    </source>
</evidence>
<keyword evidence="3" id="KW-1185">Reference proteome</keyword>
<protein>
    <submittedName>
        <fullName evidence="2">Uncharacterized protein</fullName>
    </submittedName>
</protein>
<name>A0A4Z2H806_9TELE</name>
<dbReference type="AlphaFoldDB" id="A0A4Z2H806"/>
<dbReference type="Proteomes" id="UP000314294">
    <property type="component" value="Unassembled WGS sequence"/>
</dbReference>
<feature type="compositionally biased region" description="Basic and acidic residues" evidence="1">
    <location>
        <begin position="127"/>
        <end position="136"/>
    </location>
</feature>
<gene>
    <name evidence="2" type="ORF">EYF80_028003</name>
</gene>
<feature type="region of interest" description="Disordered" evidence="1">
    <location>
        <begin position="68"/>
        <end position="101"/>
    </location>
</feature>
<dbReference type="EMBL" id="SRLO01000308">
    <property type="protein sequence ID" value="TNN61781.1"/>
    <property type="molecule type" value="Genomic_DNA"/>
</dbReference>
<feature type="region of interest" description="Disordered" evidence="1">
    <location>
        <begin position="121"/>
        <end position="149"/>
    </location>
</feature>
<proteinExistence type="predicted"/>
<reference evidence="2 3" key="1">
    <citation type="submission" date="2019-03" db="EMBL/GenBank/DDBJ databases">
        <title>First draft genome of Liparis tanakae, snailfish: a comprehensive survey of snailfish specific genes.</title>
        <authorList>
            <person name="Kim W."/>
            <person name="Song I."/>
            <person name="Jeong J.-H."/>
            <person name="Kim D."/>
            <person name="Kim S."/>
            <person name="Ryu S."/>
            <person name="Song J.Y."/>
            <person name="Lee S.K."/>
        </authorList>
    </citation>
    <scope>NUCLEOTIDE SEQUENCE [LARGE SCALE GENOMIC DNA]</scope>
    <source>
        <tissue evidence="2">Muscle</tissue>
    </source>
</reference>